<evidence type="ECO:0000256" key="4">
    <source>
        <dbReference type="ARBA" id="ARBA00022449"/>
    </source>
</evidence>
<feature type="transmembrane region" description="Helical" evidence="9">
    <location>
        <begin position="32"/>
        <end position="50"/>
    </location>
</feature>
<dbReference type="STRING" id="1212489.Ldro_0375"/>
<reference evidence="11 12" key="1">
    <citation type="submission" date="2015-11" db="EMBL/GenBank/DDBJ databases">
        <title>Genomic analysis of 38 Legionella species identifies large and diverse effector repertoires.</title>
        <authorList>
            <person name="Burstein D."/>
            <person name="Amaro F."/>
            <person name="Zusman T."/>
            <person name="Lifshitz Z."/>
            <person name="Cohen O."/>
            <person name="Gilbert J.A."/>
            <person name="Pupko T."/>
            <person name="Shuman H.A."/>
            <person name="Segal G."/>
        </authorList>
    </citation>
    <scope>NUCLEOTIDE SEQUENCE [LARGE SCALE GENOMIC DNA]</scope>
    <source>
        <strain evidence="11 12">ATCC 700990</strain>
    </source>
</reference>
<dbReference type="Gene3D" id="1.20.1530.20">
    <property type="match status" value="1"/>
</dbReference>
<accession>A0A0W0TBL2</accession>
<protein>
    <submittedName>
        <fullName evidence="11">Sodium/hydrogen antiporter</fullName>
    </submittedName>
</protein>
<evidence type="ECO:0000256" key="3">
    <source>
        <dbReference type="ARBA" id="ARBA00022448"/>
    </source>
</evidence>
<keyword evidence="3" id="KW-0813">Transport</keyword>
<keyword evidence="7" id="KW-0406">Ion transport</keyword>
<feature type="transmembrane region" description="Helical" evidence="9">
    <location>
        <begin position="56"/>
        <end position="75"/>
    </location>
</feature>
<feature type="transmembrane region" description="Helical" evidence="9">
    <location>
        <begin position="357"/>
        <end position="379"/>
    </location>
</feature>
<evidence type="ECO:0000256" key="1">
    <source>
        <dbReference type="ARBA" id="ARBA00004141"/>
    </source>
</evidence>
<dbReference type="EMBL" id="LNXY01000003">
    <property type="protein sequence ID" value="KTC93004.1"/>
    <property type="molecule type" value="Genomic_DNA"/>
</dbReference>
<evidence type="ECO:0000256" key="5">
    <source>
        <dbReference type="ARBA" id="ARBA00022692"/>
    </source>
</evidence>
<evidence type="ECO:0000256" key="2">
    <source>
        <dbReference type="ARBA" id="ARBA00005551"/>
    </source>
</evidence>
<keyword evidence="8 9" id="KW-0472">Membrane</keyword>
<comment type="subcellular location">
    <subcellularLocation>
        <location evidence="1">Membrane</location>
        <topology evidence="1">Multi-pass membrane protein</topology>
    </subcellularLocation>
</comment>
<proteinExistence type="inferred from homology"/>
<feature type="transmembrane region" description="Helical" evidence="9">
    <location>
        <begin position="296"/>
        <end position="314"/>
    </location>
</feature>
<dbReference type="AlphaFoldDB" id="A0A0W0TBL2"/>
<sequence>MQTGAVFYTIFLIFAGAAIFSTLVLYTKQSLLVAYILLGAALGPWGMQLVSDVEVVQQVGDIGIVFLLFLLGLHLQPQNLLHMLKKITWIAVVSSILFAVIAYLIGRWFGLDVTESWILGASMMFSSTIIGLKLLPTTILHHQHTGEVMISVLLMQDVIAIIVLILINGAQQSHGFSWNDLILVGIALPALSLFAFAVERYILVKLLARFDRTQEYVFLLSIGWCLGMSFLAQKLGLSEDIGAFVAGVALAASPISLYIAESLKPLRDFFLVMFFFSIGATFNFGFAAQVVIPACILSFLMLLIKPLLFRFLLIRSGEKKPVAKEVGLRLGQASEFSLLVASIAMSTKLISEVASNLIQATTILTFIVSSYLVVLKYPTPIALSDKMRKD</sequence>
<dbReference type="Proteomes" id="UP000054736">
    <property type="component" value="Unassembled WGS sequence"/>
</dbReference>
<feature type="domain" description="Cation/H+ exchanger transmembrane" evidence="10">
    <location>
        <begin position="19"/>
        <end position="369"/>
    </location>
</feature>
<dbReference type="Pfam" id="PF00999">
    <property type="entry name" value="Na_H_Exchanger"/>
    <property type="match status" value="1"/>
</dbReference>
<keyword evidence="12" id="KW-1185">Reference proteome</keyword>
<keyword evidence="5 9" id="KW-0812">Transmembrane</keyword>
<comment type="similarity">
    <text evidence="2">Belongs to the monovalent cation:proton antiporter 2 (CPA2) transporter (TC 2.A.37) family.</text>
</comment>
<feature type="transmembrane region" description="Helical" evidence="9">
    <location>
        <begin position="6"/>
        <end position="25"/>
    </location>
</feature>
<dbReference type="PANTHER" id="PTHR42751">
    <property type="entry name" value="SODIUM/HYDROGEN EXCHANGER FAMILY/TRKA DOMAIN PROTEIN"/>
    <property type="match status" value="1"/>
</dbReference>
<evidence type="ECO:0000259" key="10">
    <source>
        <dbReference type="Pfam" id="PF00999"/>
    </source>
</evidence>
<comment type="caution">
    <text evidence="11">The sequence shown here is derived from an EMBL/GenBank/DDBJ whole genome shotgun (WGS) entry which is preliminary data.</text>
</comment>
<dbReference type="GO" id="GO:0015297">
    <property type="term" value="F:antiporter activity"/>
    <property type="evidence" value="ECO:0007669"/>
    <property type="project" value="UniProtKB-KW"/>
</dbReference>
<dbReference type="GO" id="GO:1902600">
    <property type="term" value="P:proton transmembrane transport"/>
    <property type="evidence" value="ECO:0007669"/>
    <property type="project" value="InterPro"/>
</dbReference>
<dbReference type="OrthoDB" id="9781411at2"/>
<dbReference type="InterPro" id="IPR006153">
    <property type="entry name" value="Cation/H_exchanger_TM"/>
</dbReference>
<feature type="transmembrane region" description="Helical" evidence="9">
    <location>
        <begin position="241"/>
        <end position="260"/>
    </location>
</feature>
<keyword evidence="4" id="KW-0050">Antiport</keyword>
<feature type="transmembrane region" description="Helical" evidence="9">
    <location>
        <begin position="117"/>
        <end position="136"/>
    </location>
</feature>
<evidence type="ECO:0000313" key="12">
    <source>
        <dbReference type="Proteomes" id="UP000054736"/>
    </source>
</evidence>
<evidence type="ECO:0000313" key="11">
    <source>
        <dbReference type="EMBL" id="KTC93004.1"/>
    </source>
</evidence>
<dbReference type="PATRIC" id="fig|1212489.4.peg.387"/>
<evidence type="ECO:0000256" key="7">
    <source>
        <dbReference type="ARBA" id="ARBA00023065"/>
    </source>
</evidence>
<dbReference type="InterPro" id="IPR038770">
    <property type="entry name" value="Na+/solute_symporter_sf"/>
</dbReference>
<evidence type="ECO:0000256" key="8">
    <source>
        <dbReference type="ARBA" id="ARBA00023136"/>
    </source>
</evidence>
<evidence type="ECO:0000256" key="6">
    <source>
        <dbReference type="ARBA" id="ARBA00022989"/>
    </source>
</evidence>
<feature type="transmembrane region" description="Helical" evidence="9">
    <location>
        <begin position="148"/>
        <end position="169"/>
    </location>
</feature>
<dbReference type="RefSeq" id="WP_058494730.1">
    <property type="nucleotide sequence ID" value="NZ_CAAAIU010000003.1"/>
</dbReference>
<gene>
    <name evidence="11" type="primary">kefC_1</name>
    <name evidence="11" type="ORF">Ldro_0375</name>
</gene>
<feature type="transmembrane region" description="Helical" evidence="9">
    <location>
        <begin position="216"/>
        <end position="235"/>
    </location>
</feature>
<dbReference type="GO" id="GO:0016020">
    <property type="term" value="C:membrane"/>
    <property type="evidence" value="ECO:0007669"/>
    <property type="project" value="UniProtKB-SubCell"/>
</dbReference>
<feature type="transmembrane region" description="Helical" evidence="9">
    <location>
        <begin position="87"/>
        <end position="105"/>
    </location>
</feature>
<name>A0A0W0TBL2_9GAMM</name>
<organism evidence="11 12">
    <name type="scientific">Legionella drozanskii LLAP-1</name>
    <dbReference type="NCBI Taxonomy" id="1212489"/>
    <lineage>
        <taxon>Bacteria</taxon>
        <taxon>Pseudomonadati</taxon>
        <taxon>Pseudomonadota</taxon>
        <taxon>Gammaproteobacteria</taxon>
        <taxon>Legionellales</taxon>
        <taxon>Legionellaceae</taxon>
        <taxon>Legionella</taxon>
    </lineage>
</organism>
<dbReference type="PANTHER" id="PTHR42751:SF3">
    <property type="entry name" value="SODIUM_GLUTAMATE SYMPORTER"/>
    <property type="match status" value="1"/>
</dbReference>
<feature type="transmembrane region" description="Helical" evidence="9">
    <location>
        <begin position="181"/>
        <end position="204"/>
    </location>
</feature>
<keyword evidence="6 9" id="KW-1133">Transmembrane helix</keyword>
<feature type="transmembrane region" description="Helical" evidence="9">
    <location>
        <begin position="269"/>
        <end position="290"/>
    </location>
</feature>
<evidence type="ECO:0000256" key="9">
    <source>
        <dbReference type="SAM" id="Phobius"/>
    </source>
</evidence>